<dbReference type="GeneID" id="57754314"/>
<dbReference type="EMBL" id="CP042817">
    <property type="protein sequence ID" value="QEJ99021.1"/>
    <property type="molecule type" value="Genomic_DNA"/>
</dbReference>
<dbReference type="GO" id="GO:0008982">
    <property type="term" value="F:protein-N(PI)-phosphohistidine-sugar phosphotransferase activity"/>
    <property type="evidence" value="ECO:0007669"/>
    <property type="project" value="InterPro"/>
</dbReference>
<name>A0A0B7GV45_TREPH</name>
<evidence type="ECO:0000259" key="3">
    <source>
        <dbReference type="PROSITE" id="PS51099"/>
    </source>
</evidence>
<dbReference type="InterPro" id="IPR013011">
    <property type="entry name" value="PTS_EIIB_2"/>
</dbReference>
<evidence type="ECO:0000313" key="6">
    <source>
        <dbReference type="Proteomes" id="UP000042527"/>
    </source>
</evidence>
<keyword evidence="5" id="KW-0813">Transport</keyword>
<keyword evidence="2" id="KW-0598">Phosphotransferase system</keyword>
<proteinExistence type="predicted"/>
<dbReference type="GO" id="GO:0009401">
    <property type="term" value="P:phosphoenolpyruvate-dependent sugar phosphotransferase system"/>
    <property type="evidence" value="ECO:0007669"/>
    <property type="project" value="UniProtKB-KW"/>
</dbReference>
<keyword evidence="5" id="KW-0762">Sugar transport</keyword>
<dbReference type="InterPro" id="IPR036095">
    <property type="entry name" value="PTS_EIIB-like_sf"/>
</dbReference>
<dbReference type="Gene3D" id="3.40.50.2300">
    <property type="match status" value="1"/>
</dbReference>
<gene>
    <name evidence="5" type="ORF">FUT82_14165</name>
    <name evidence="4" type="ORF">TPHV1_190054</name>
</gene>
<reference evidence="6" key="1">
    <citation type="submission" date="2015-01" db="EMBL/GenBank/DDBJ databases">
        <authorList>
            <person name="Manzoor Shahid"/>
            <person name="Zubair Saima"/>
        </authorList>
    </citation>
    <scope>NUCLEOTIDE SEQUENCE [LARGE SCALE GENOMIC DNA]</scope>
    <source>
        <strain evidence="6">V1</strain>
    </source>
</reference>
<dbReference type="Pfam" id="PF02302">
    <property type="entry name" value="PTS_IIB"/>
    <property type="match status" value="1"/>
</dbReference>
<sequence>MKILIVCGSGLGSSFMMEMNVKNILEAEGISGIEVDHTDLSSAKGMQADLYIGTRDITNQFTDFPGEILSLSNMIDKDYIKTELLKKLKEMNVI</sequence>
<organism evidence="4 6">
    <name type="scientific">Treponema phagedenis</name>
    <dbReference type="NCBI Taxonomy" id="162"/>
    <lineage>
        <taxon>Bacteria</taxon>
        <taxon>Pseudomonadati</taxon>
        <taxon>Spirochaetota</taxon>
        <taxon>Spirochaetia</taxon>
        <taxon>Spirochaetales</taxon>
        <taxon>Treponemataceae</taxon>
        <taxon>Treponema</taxon>
    </lineage>
</organism>
<evidence type="ECO:0000313" key="4">
    <source>
        <dbReference type="EMBL" id="CEM61447.1"/>
    </source>
</evidence>
<dbReference type="PROSITE" id="PS51099">
    <property type="entry name" value="PTS_EIIB_TYPE_2"/>
    <property type="match status" value="1"/>
</dbReference>
<dbReference type="SUPFAM" id="SSF52794">
    <property type="entry name" value="PTS system IIB component-like"/>
    <property type="match status" value="1"/>
</dbReference>
<dbReference type="InterPro" id="IPR003501">
    <property type="entry name" value="PTS_EIIB_2/3"/>
</dbReference>
<dbReference type="Proteomes" id="UP000042527">
    <property type="component" value="Unassembled WGS sequence"/>
</dbReference>
<reference evidence="5 7" key="3">
    <citation type="submission" date="2019-08" db="EMBL/GenBank/DDBJ databases">
        <authorList>
            <person name="Kuhnert P."/>
        </authorList>
    </citation>
    <scope>NUCLEOTIDE SEQUENCE [LARGE SCALE GENOMIC DNA]</scope>
    <source>
        <strain evidence="5 7">B36.5</strain>
    </source>
</reference>
<evidence type="ECO:0000256" key="1">
    <source>
        <dbReference type="ARBA" id="ARBA00022679"/>
    </source>
</evidence>
<dbReference type="CDD" id="cd05563">
    <property type="entry name" value="PTS_IIB_ascorbate"/>
    <property type="match status" value="1"/>
</dbReference>
<evidence type="ECO:0000313" key="7">
    <source>
        <dbReference type="Proteomes" id="UP000323594"/>
    </source>
</evidence>
<protein>
    <submittedName>
        <fullName evidence="5">PTS sugar transporter subunit IIB</fullName>
    </submittedName>
    <submittedName>
        <fullName evidence="4">PTS system, Lactose/Cellobiose specific IIB subunit</fullName>
    </submittedName>
</protein>
<keyword evidence="6" id="KW-1185">Reference proteome</keyword>
<dbReference type="Proteomes" id="UP000323594">
    <property type="component" value="Chromosome"/>
</dbReference>
<dbReference type="AlphaFoldDB" id="A0A0B7GV45"/>
<dbReference type="EMBL" id="CDNC01000011">
    <property type="protein sequence ID" value="CEM61447.1"/>
    <property type="molecule type" value="Genomic_DNA"/>
</dbReference>
<feature type="domain" description="PTS EIIB type-2" evidence="3">
    <location>
        <begin position="1"/>
        <end position="92"/>
    </location>
</feature>
<accession>A0A0B7GV45</accession>
<dbReference type="OrthoDB" id="6603449at2"/>
<evidence type="ECO:0000256" key="2">
    <source>
        <dbReference type="ARBA" id="ARBA00022683"/>
    </source>
</evidence>
<dbReference type="RefSeq" id="WP_024753031.1">
    <property type="nucleotide sequence ID" value="NZ_CDNC01000011.1"/>
</dbReference>
<keyword evidence="1" id="KW-0808">Transferase</keyword>
<evidence type="ECO:0000313" key="5">
    <source>
        <dbReference type="EMBL" id="QEJ99021.1"/>
    </source>
</evidence>
<reference evidence="4" key="2">
    <citation type="submission" date="2015-01" db="EMBL/GenBank/DDBJ databases">
        <authorList>
            <person name="Xiang T."/>
            <person name="Song Y."/>
            <person name="Huang L."/>
            <person name="Wang B."/>
            <person name="Wu P."/>
        </authorList>
    </citation>
    <scope>NUCLEOTIDE SEQUENCE [LARGE SCALE GENOMIC DNA]</scope>
    <source>
        <strain evidence="4">V1</strain>
    </source>
</reference>